<keyword evidence="6" id="KW-0694">RNA-binding</keyword>
<organism evidence="8 9">
    <name type="scientific">Dolichospermum flos-aquae CCAP 1403/13F</name>
    <dbReference type="NCBI Taxonomy" id="315271"/>
    <lineage>
        <taxon>Bacteria</taxon>
        <taxon>Bacillati</taxon>
        <taxon>Cyanobacteriota</taxon>
        <taxon>Cyanophyceae</taxon>
        <taxon>Nostocales</taxon>
        <taxon>Aphanizomenonaceae</taxon>
        <taxon>Dolichospermum</taxon>
    </lineage>
</organism>
<dbReference type="Gene3D" id="3.30.920.30">
    <property type="entry name" value="Hypothetical protein"/>
    <property type="match status" value="1"/>
</dbReference>
<dbReference type="AlphaFoldDB" id="A0A6H2BYS2"/>
<keyword evidence="3" id="KW-0540">Nuclease</keyword>
<keyword evidence="4" id="KW-0255">Endonuclease</keyword>
<evidence type="ECO:0000313" key="9">
    <source>
        <dbReference type="Proteomes" id="UP000502433"/>
    </source>
</evidence>
<dbReference type="SUPFAM" id="SSF54786">
    <property type="entry name" value="YcfA/nrd intein domain"/>
    <property type="match status" value="1"/>
</dbReference>
<evidence type="ECO:0000256" key="1">
    <source>
        <dbReference type="ARBA" id="ARBA00006620"/>
    </source>
</evidence>
<keyword evidence="7" id="KW-0346">Stress response</keyword>
<dbReference type="InterPro" id="IPR038570">
    <property type="entry name" value="HicA_sf"/>
</dbReference>
<evidence type="ECO:0000256" key="6">
    <source>
        <dbReference type="ARBA" id="ARBA00022884"/>
    </source>
</evidence>
<sequence length="64" mass="7333">MKVKEVLKILEEDGWYIDRIRGSHRILKHQIKSGIVVLAGKLSKDLAEGTRKSIFSQAQLEDKQ</sequence>
<dbReference type="Proteomes" id="UP000502433">
    <property type="component" value="Chromosome"/>
</dbReference>
<evidence type="ECO:0000256" key="5">
    <source>
        <dbReference type="ARBA" id="ARBA00022801"/>
    </source>
</evidence>
<dbReference type="GO" id="GO:0004519">
    <property type="term" value="F:endonuclease activity"/>
    <property type="evidence" value="ECO:0007669"/>
    <property type="project" value="UniProtKB-KW"/>
</dbReference>
<keyword evidence="2" id="KW-1277">Toxin-antitoxin system</keyword>
<reference evidence="8 9" key="2">
    <citation type="submission" date="2020-04" db="EMBL/GenBank/DDBJ databases">
        <authorList>
            <person name="Fomenkov A."/>
            <person name="Anton B.P."/>
            <person name="Roberts R.J."/>
        </authorList>
    </citation>
    <scope>NUCLEOTIDE SEQUENCE [LARGE SCALE GENOMIC DNA]</scope>
    <source>
        <strain evidence="8 9">CCAP 1403/13f</strain>
    </source>
</reference>
<evidence type="ECO:0000313" key="8">
    <source>
        <dbReference type="EMBL" id="QJB44078.1"/>
    </source>
</evidence>
<evidence type="ECO:0000256" key="2">
    <source>
        <dbReference type="ARBA" id="ARBA00022649"/>
    </source>
</evidence>
<reference evidence="8 9" key="1">
    <citation type="submission" date="2020-04" db="EMBL/GenBank/DDBJ databases">
        <title>Genome-Wide Identification of 5-Methylcytosine Sites in Bacterial Genomes By High-Throughput Sequencing of MspJI Restriction Fragments.</title>
        <authorList>
            <person name="Wu V."/>
        </authorList>
    </citation>
    <scope>NUCLEOTIDE SEQUENCE [LARGE SCALE GENOMIC DNA]</scope>
    <source>
        <strain evidence="8 9">CCAP 1403/13f</strain>
    </source>
</reference>
<dbReference type="KEGG" id="dfs:HGD76_07610"/>
<comment type="similarity">
    <text evidence="1">Belongs to the HicA mRNA interferase family.</text>
</comment>
<evidence type="ECO:0000256" key="7">
    <source>
        <dbReference type="ARBA" id="ARBA00023016"/>
    </source>
</evidence>
<dbReference type="InterPro" id="IPR012933">
    <property type="entry name" value="HicA_mRNA_interferase"/>
</dbReference>
<keyword evidence="5" id="KW-0378">Hydrolase</keyword>
<accession>A0A6H2BYS2</accession>
<dbReference type="GO" id="GO:0003729">
    <property type="term" value="F:mRNA binding"/>
    <property type="evidence" value="ECO:0007669"/>
    <property type="project" value="InterPro"/>
</dbReference>
<dbReference type="GO" id="GO:0016787">
    <property type="term" value="F:hydrolase activity"/>
    <property type="evidence" value="ECO:0007669"/>
    <property type="project" value="UniProtKB-KW"/>
</dbReference>
<name>A0A6H2BYS2_DOLFA</name>
<dbReference type="RefSeq" id="WP_168695410.1">
    <property type="nucleotide sequence ID" value="NZ_CP051206.1"/>
</dbReference>
<dbReference type="Pfam" id="PF07927">
    <property type="entry name" value="HicA_toxin"/>
    <property type="match status" value="1"/>
</dbReference>
<evidence type="ECO:0000256" key="4">
    <source>
        <dbReference type="ARBA" id="ARBA00022759"/>
    </source>
</evidence>
<proteinExistence type="inferred from homology"/>
<protein>
    <submittedName>
        <fullName evidence="8">Addiction module toxin, HicA family</fullName>
    </submittedName>
</protein>
<evidence type="ECO:0000256" key="3">
    <source>
        <dbReference type="ARBA" id="ARBA00022722"/>
    </source>
</evidence>
<dbReference type="EMBL" id="CP051206">
    <property type="protein sequence ID" value="QJB44078.1"/>
    <property type="molecule type" value="Genomic_DNA"/>
</dbReference>
<gene>
    <name evidence="8" type="ORF">HGD76_07610</name>
</gene>